<sequence>MLRNGGQGDGYRWGQTLEEVTVHVAVEEGVRAKALDIAIRRRHLRIALKGGRVLLEGSLQQPILCDQSSWMLEPGVLVVVLAKDNMRAENLAGPSSEWWHGLFEAEDTLDKGEVSVEDYVKPEQLPPEQRRQAEEGHREQVAAAKAEAEYSVARQKARETEEGLPAAQRELLSSLRAKFPDFPIEWGDSSDLYPTE</sequence>
<reference evidence="5 6" key="1">
    <citation type="journal article" date="2024" name="Science">
        <title>Giant polyketide synthase enzymes in the biosynthesis of giant marine polyether toxins.</title>
        <authorList>
            <person name="Fallon T.R."/>
            <person name="Shende V.V."/>
            <person name="Wierzbicki I.H."/>
            <person name="Pendleton A.L."/>
            <person name="Watervoot N.F."/>
            <person name="Auber R.P."/>
            <person name="Gonzalez D.J."/>
            <person name="Wisecaver J.H."/>
            <person name="Moore B.S."/>
        </authorList>
    </citation>
    <scope>NUCLEOTIDE SEQUENCE [LARGE SCALE GENOMIC DNA]</scope>
    <source>
        <strain evidence="5 6">12B1</strain>
    </source>
</reference>
<dbReference type="Pfam" id="PF04969">
    <property type="entry name" value="CS"/>
    <property type="match status" value="1"/>
</dbReference>
<comment type="caution">
    <text evidence="5">The sequence shown here is derived from an EMBL/GenBank/DDBJ whole genome shotgun (WGS) entry which is preliminary data.</text>
</comment>
<dbReference type="AlphaFoldDB" id="A0AB34JA69"/>
<dbReference type="GO" id="GO:0051082">
    <property type="term" value="F:unfolded protein binding"/>
    <property type="evidence" value="ECO:0007669"/>
    <property type="project" value="TreeGrafter"/>
</dbReference>
<name>A0AB34JA69_PRYPA</name>
<accession>A0AB34JA69</accession>
<dbReference type="CDD" id="cd06467">
    <property type="entry name" value="p23_NUDC_like"/>
    <property type="match status" value="1"/>
</dbReference>
<keyword evidence="2" id="KW-0963">Cytoplasm</keyword>
<evidence type="ECO:0000256" key="1">
    <source>
        <dbReference type="ARBA" id="ARBA00004496"/>
    </source>
</evidence>
<evidence type="ECO:0000259" key="4">
    <source>
        <dbReference type="PROSITE" id="PS51203"/>
    </source>
</evidence>
<feature type="region of interest" description="Disordered" evidence="3">
    <location>
        <begin position="123"/>
        <end position="147"/>
    </location>
</feature>
<protein>
    <recommendedName>
        <fullName evidence="4">CS domain-containing protein</fullName>
    </recommendedName>
</protein>
<dbReference type="GO" id="GO:0006457">
    <property type="term" value="P:protein folding"/>
    <property type="evidence" value="ECO:0007669"/>
    <property type="project" value="TreeGrafter"/>
</dbReference>
<keyword evidence="6" id="KW-1185">Reference proteome</keyword>
<proteinExistence type="predicted"/>
<dbReference type="PANTHER" id="PTHR12356:SF3">
    <property type="entry name" value="NUCLEAR MIGRATION PROTEIN NUDC"/>
    <property type="match status" value="1"/>
</dbReference>
<evidence type="ECO:0000313" key="5">
    <source>
        <dbReference type="EMBL" id="KAL1518714.1"/>
    </source>
</evidence>
<dbReference type="GO" id="GO:0005737">
    <property type="term" value="C:cytoplasm"/>
    <property type="evidence" value="ECO:0007669"/>
    <property type="project" value="UniProtKB-SubCell"/>
</dbReference>
<organism evidence="5 6">
    <name type="scientific">Prymnesium parvum</name>
    <name type="common">Toxic golden alga</name>
    <dbReference type="NCBI Taxonomy" id="97485"/>
    <lineage>
        <taxon>Eukaryota</taxon>
        <taxon>Haptista</taxon>
        <taxon>Haptophyta</taxon>
        <taxon>Prymnesiophyceae</taxon>
        <taxon>Prymnesiales</taxon>
        <taxon>Prymnesiaceae</taxon>
        <taxon>Prymnesium</taxon>
    </lineage>
</organism>
<dbReference type="Gene3D" id="2.60.40.790">
    <property type="match status" value="1"/>
</dbReference>
<dbReference type="InterPro" id="IPR037898">
    <property type="entry name" value="NudC_fam"/>
</dbReference>
<evidence type="ECO:0000256" key="2">
    <source>
        <dbReference type="ARBA" id="ARBA00022490"/>
    </source>
</evidence>
<dbReference type="Proteomes" id="UP001515480">
    <property type="component" value="Unassembled WGS sequence"/>
</dbReference>
<evidence type="ECO:0000256" key="3">
    <source>
        <dbReference type="SAM" id="MobiDB-lite"/>
    </source>
</evidence>
<dbReference type="EMBL" id="JBGBPQ010000010">
    <property type="protein sequence ID" value="KAL1518714.1"/>
    <property type="molecule type" value="Genomic_DNA"/>
</dbReference>
<comment type="subcellular location">
    <subcellularLocation>
        <location evidence="1">Cytoplasm</location>
    </subcellularLocation>
</comment>
<dbReference type="PROSITE" id="PS51203">
    <property type="entry name" value="CS"/>
    <property type="match status" value="1"/>
</dbReference>
<evidence type="ECO:0000313" key="6">
    <source>
        <dbReference type="Proteomes" id="UP001515480"/>
    </source>
</evidence>
<feature type="compositionally biased region" description="Basic and acidic residues" evidence="3">
    <location>
        <begin position="128"/>
        <end position="140"/>
    </location>
</feature>
<gene>
    <name evidence="5" type="ORF">AB1Y20_003001</name>
</gene>
<dbReference type="SUPFAM" id="SSF49764">
    <property type="entry name" value="HSP20-like chaperones"/>
    <property type="match status" value="1"/>
</dbReference>
<feature type="domain" description="CS" evidence="4">
    <location>
        <begin position="6"/>
        <end position="103"/>
    </location>
</feature>
<dbReference type="PANTHER" id="PTHR12356">
    <property type="entry name" value="NUCLEAR MOVEMENT PROTEIN NUDC"/>
    <property type="match status" value="1"/>
</dbReference>
<dbReference type="InterPro" id="IPR007052">
    <property type="entry name" value="CS_dom"/>
</dbReference>
<dbReference type="InterPro" id="IPR008978">
    <property type="entry name" value="HSP20-like_chaperone"/>
</dbReference>